<evidence type="ECO:0000259" key="2">
    <source>
        <dbReference type="PROSITE" id="PS50181"/>
    </source>
</evidence>
<organism evidence="3 4">
    <name type="scientific">Helianthus annuus</name>
    <name type="common">Common sunflower</name>
    <dbReference type="NCBI Taxonomy" id="4232"/>
    <lineage>
        <taxon>Eukaryota</taxon>
        <taxon>Viridiplantae</taxon>
        <taxon>Streptophyta</taxon>
        <taxon>Embryophyta</taxon>
        <taxon>Tracheophyta</taxon>
        <taxon>Spermatophyta</taxon>
        <taxon>Magnoliopsida</taxon>
        <taxon>eudicotyledons</taxon>
        <taxon>Gunneridae</taxon>
        <taxon>Pentapetalae</taxon>
        <taxon>asterids</taxon>
        <taxon>campanulids</taxon>
        <taxon>Asterales</taxon>
        <taxon>Asteraceae</taxon>
        <taxon>Asteroideae</taxon>
        <taxon>Heliantheae alliance</taxon>
        <taxon>Heliantheae</taxon>
        <taxon>Helianthus</taxon>
    </lineage>
</organism>
<dbReference type="Pfam" id="PF00646">
    <property type="entry name" value="F-box"/>
    <property type="match status" value="1"/>
</dbReference>
<sequence>METLEQRQSTIQNDRSQQRAKISFPEEIIEEILSRLPVKSILRFKSVSKPWRSLISNPSFTKLHSTRAAVNHRTALFISAHDPSTRKRYFLSAAHDGGSLTHLITLHNTPTRCDITESQHLNGLVLFNYGDGYQNYAFVVNPSTHKVLKLPNPTNYGTGKTDICYFFGFDESKNEHKVLNITITTHHVPLVKPVIEIMIFSLSNYSWRKIDVEFPLVVSQFRWCYGLKRSVCVNSVIHLMLVNQKELLAFDLRTEKFSIVKICSDAVPHRIICNRPHLIKVDGLLGVVCHDQMITNNDVYVWILQDYENGVWVRETITFPKSWSVFGCAFPLDSANMEEIIFSLNKESKNVTSVLMYNMKSGCFKSVQLTLDNHPFLCKEHVQFQQIKGYVESMVPL</sequence>
<dbReference type="CDD" id="cd22157">
    <property type="entry name" value="F-box_AtFBW1-like"/>
    <property type="match status" value="1"/>
</dbReference>
<evidence type="ECO:0000313" key="4">
    <source>
        <dbReference type="Proteomes" id="UP000215914"/>
    </source>
</evidence>
<protein>
    <submittedName>
        <fullName evidence="3">F-box domain-containing protein</fullName>
    </submittedName>
</protein>
<dbReference type="OrthoDB" id="687122at2759"/>
<evidence type="ECO:0000313" key="3">
    <source>
        <dbReference type="EMBL" id="KAF5805852.1"/>
    </source>
</evidence>
<comment type="caution">
    <text evidence="3">The sequence shown here is derived from an EMBL/GenBank/DDBJ whole genome shotgun (WGS) entry which is preliminary data.</text>
</comment>
<dbReference type="InterPro" id="IPR013187">
    <property type="entry name" value="F-box-assoc_dom_typ3"/>
</dbReference>
<gene>
    <name evidence="3" type="ORF">HanXRQr2_Chr05g0214301</name>
</gene>
<dbReference type="SUPFAM" id="SSF81383">
    <property type="entry name" value="F-box domain"/>
    <property type="match status" value="1"/>
</dbReference>
<name>A0A9K3NM98_HELAN</name>
<dbReference type="EMBL" id="MNCJ02000320">
    <property type="protein sequence ID" value="KAF5805852.1"/>
    <property type="molecule type" value="Genomic_DNA"/>
</dbReference>
<feature type="domain" description="F-box" evidence="2">
    <location>
        <begin position="18"/>
        <end position="63"/>
    </location>
</feature>
<dbReference type="SMART" id="SM00256">
    <property type="entry name" value="FBOX"/>
    <property type="match status" value="1"/>
</dbReference>
<dbReference type="Proteomes" id="UP000215914">
    <property type="component" value="Unassembled WGS sequence"/>
</dbReference>
<keyword evidence="4" id="KW-1185">Reference proteome</keyword>
<dbReference type="Gene3D" id="1.20.1280.50">
    <property type="match status" value="1"/>
</dbReference>
<dbReference type="PANTHER" id="PTHR31111">
    <property type="entry name" value="BNAA05G37150D PROTEIN-RELATED"/>
    <property type="match status" value="1"/>
</dbReference>
<reference evidence="3" key="1">
    <citation type="journal article" date="2017" name="Nature">
        <title>The sunflower genome provides insights into oil metabolism, flowering and Asterid evolution.</title>
        <authorList>
            <person name="Badouin H."/>
            <person name="Gouzy J."/>
            <person name="Grassa C.J."/>
            <person name="Murat F."/>
            <person name="Staton S.E."/>
            <person name="Cottret L."/>
            <person name="Lelandais-Briere C."/>
            <person name="Owens G.L."/>
            <person name="Carrere S."/>
            <person name="Mayjonade B."/>
            <person name="Legrand L."/>
            <person name="Gill N."/>
            <person name="Kane N.C."/>
            <person name="Bowers J.E."/>
            <person name="Hubner S."/>
            <person name="Bellec A."/>
            <person name="Berard A."/>
            <person name="Berges H."/>
            <person name="Blanchet N."/>
            <person name="Boniface M.C."/>
            <person name="Brunel D."/>
            <person name="Catrice O."/>
            <person name="Chaidir N."/>
            <person name="Claudel C."/>
            <person name="Donnadieu C."/>
            <person name="Faraut T."/>
            <person name="Fievet G."/>
            <person name="Helmstetter N."/>
            <person name="King M."/>
            <person name="Knapp S.J."/>
            <person name="Lai Z."/>
            <person name="Le Paslier M.C."/>
            <person name="Lippi Y."/>
            <person name="Lorenzon L."/>
            <person name="Mandel J.R."/>
            <person name="Marage G."/>
            <person name="Marchand G."/>
            <person name="Marquand E."/>
            <person name="Bret-Mestries E."/>
            <person name="Morien E."/>
            <person name="Nambeesan S."/>
            <person name="Nguyen T."/>
            <person name="Pegot-Espagnet P."/>
            <person name="Pouilly N."/>
            <person name="Raftis F."/>
            <person name="Sallet E."/>
            <person name="Schiex T."/>
            <person name="Thomas J."/>
            <person name="Vandecasteele C."/>
            <person name="Vares D."/>
            <person name="Vear F."/>
            <person name="Vautrin S."/>
            <person name="Crespi M."/>
            <person name="Mangin B."/>
            <person name="Burke J.M."/>
            <person name="Salse J."/>
            <person name="Munos S."/>
            <person name="Vincourt P."/>
            <person name="Rieseberg L.H."/>
            <person name="Langlade N.B."/>
        </authorList>
    </citation>
    <scope>NUCLEOTIDE SEQUENCE</scope>
    <source>
        <tissue evidence="3">Leaves</tissue>
    </source>
</reference>
<dbReference type="InterPro" id="IPR001810">
    <property type="entry name" value="F-box_dom"/>
</dbReference>
<dbReference type="Pfam" id="PF08268">
    <property type="entry name" value="FBA_3"/>
    <property type="match status" value="1"/>
</dbReference>
<proteinExistence type="predicted"/>
<dbReference type="PANTHER" id="PTHR31111:SF125">
    <property type="entry name" value="F-BOX PROTEIN CPR30-LIKE"/>
    <property type="match status" value="1"/>
</dbReference>
<dbReference type="NCBIfam" id="TIGR01640">
    <property type="entry name" value="F_box_assoc_1"/>
    <property type="match status" value="1"/>
</dbReference>
<dbReference type="InterPro" id="IPR017451">
    <property type="entry name" value="F-box-assoc_interact_dom"/>
</dbReference>
<accession>A0A9K3NM98</accession>
<dbReference type="InterPro" id="IPR036047">
    <property type="entry name" value="F-box-like_dom_sf"/>
</dbReference>
<dbReference type="Gramene" id="mRNA:HanXRQr2_Chr05g0214301">
    <property type="protein sequence ID" value="CDS:HanXRQr2_Chr05g0214301.1"/>
    <property type="gene ID" value="HanXRQr2_Chr05g0214301"/>
</dbReference>
<dbReference type="PROSITE" id="PS50181">
    <property type="entry name" value="FBOX"/>
    <property type="match status" value="1"/>
</dbReference>
<feature type="compositionally biased region" description="Polar residues" evidence="1">
    <location>
        <begin position="1"/>
        <end position="15"/>
    </location>
</feature>
<feature type="region of interest" description="Disordered" evidence="1">
    <location>
        <begin position="1"/>
        <end position="20"/>
    </location>
</feature>
<dbReference type="AlphaFoldDB" id="A0A9K3NM98"/>
<evidence type="ECO:0000256" key="1">
    <source>
        <dbReference type="SAM" id="MobiDB-lite"/>
    </source>
</evidence>
<reference evidence="3" key="2">
    <citation type="submission" date="2020-06" db="EMBL/GenBank/DDBJ databases">
        <title>Helianthus annuus Genome sequencing and assembly Release 2.</title>
        <authorList>
            <person name="Gouzy J."/>
            <person name="Langlade N."/>
            <person name="Munos S."/>
        </authorList>
    </citation>
    <scope>NUCLEOTIDE SEQUENCE</scope>
    <source>
        <tissue evidence="3">Leaves</tissue>
    </source>
</reference>